<keyword evidence="2" id="KW-1185">Reference proteome</keyword>
<reference evidence="1" key="1">
    <citation type="journal article" date="2021" name="Nat. Commun.">
        <title>Genetic determinants of endophytism in the Arabidopsis root mycobiome.</title>
        <authorList>
            <person name="Mesny F."/>
            <person name="Miyauchi S."/>
            <person name="Thiergart T."/>
            <person name="Pickel B."/>
            <person name="Atanasova L."/>
            <person name="Karlsson M."/>
            <person name="Huettel B."/>
            <person name="Barry K.W."/>
            <person name="Haridas S."/>
            <person name="Chen C."/>
            <person name="Bauer D."/>
            <person name="Andreopoulos W."/>
            <person name="Pangilinan J."/>
            <person name="LaButti K."/>
            <person name="Riley R."/>
            <person name="Lipzen A."/>
            <person name="Clum A."/>
            <person name="Drula E."/>
            <person name="Henrissat B."/>
            <person name="Kohler A."/>
            <person name="Grigoriev I.V."/>
            <person name="Martin F.M."/>
            <person name="Hacquard S."/>
        </authorList>
    </citation>
    <scope>NUCLEOTIDE SEQUENCE</scope>
    <source>
        <strain evidence="1">MPI-CAGE-CH-0243</strain>
    </source>
</reference>
<proteinExistence type="predicted"/>
<dbReference type="EMBL" id="JAGMWT010000005">
    <property type="protein sequence ID" value="KAH7128538.1"/>
    <property type="molecule type" value="Genomic_DNA"/>
</dbReference>
<protein>
    <submittedName>
        <fullName evidence="1">Uncharacterized protein</fullName>
    </submittedName>
</protein>
<sequence>MDPVLCAERPAERMMGAGENLEGCRISGCKSGAKQWKRGERVAQRIVLSNPLPVLDPMECRQCSEASGALPFSVNSGGRHTSPPCPATVNVTWGFLFFPMDRLSSYGTIPIPIEPIPYSLFPFPLFTSHHSSPGCHATRPQFYRQSNQYSLILEPRRFPVLRLKTGGRLCWLLLTRLQREKCPSGKTTPMTIMRILSMLAAVYASQRRPQTVLLWYNEKQGKRKKRPHQRPMAPPPSSFFLLLQNLPRPHFRSNKTPPRTHASCTFD</sequence>
<comment type="caution">
    <text evidence="1">The sequence shown here is derived from an EMBL/GenBank/DDBJ whole genome shotgun (WGS) entry which is preliminary data.</text>
</comment>
<organism evidence="1 2">
    <name type="scientific">Dendryphion nanum</name>
    <dbReference type="NCBI Taxonomy" id="256645"/>
    <lineage>
        <taxon>Eukaryota</taxon>
        <taxon>Fungi</taxon>
        <taxon>Dikarya</taxon>
        <taxon>Ascomycota</taxon>
        <taxon>Pezizomycotina</taxon>
        <taxon>Dothideomycetes</taxon>
        <taxon>Pleosporomycetidae</taxon>
        <taxon>Pleosporales</taxon>
        <taxon>Torulaceae</taxon>
        <taxon>Dendryphion</taxon>
    </lineage>
</organism>
<dbReference type="Proteomes" id="UP000700596">
    <property type="component" value="Unassembled WGS sequence"/>
</dbReference>
<name>A0A9P9IN11_9PLEO</name>
<evidence type="ECO:0000313" key="1">
    <source>
        <dbReference type="EMBL" id="KAH7128538.1"/>
    </source>
</evidence>
<dbReference type="AlphaFoldDB" id="A0A9P9IN11"/>
<accession>A0A9P9IN11</accession>
<gene>
    <name evidence="1" type="ORF">B0J11DRAFT_273462</name>
</gene>
<evidence type="ECO:0000313" key="2">
    <source>
        <dbReference type="Proteomes" id="UP000700596"/>
    </source>
</evidence>